<organism evidence="5 6">
    <name type="scientific">Defluviitalea saccharophila</name>
    <dbReference type="NCBI Taxonomy" id="879970"/>
    <lineage>
        <taxon>Bacteria</taxon>
        <taxon>Bacillati</taxon>
        <taxon>Bacillota</taxon>
        <taxon>Clostridia</taxon>
        <taxon>Lachnospirales</taxon>
        <taxon>Defluviitaleaceae</taxon>
        <taxon>Defluviitalea</taxon>
    </lineage>
</organism>
<gene>
    <name evidence="5" type="primary">abc-f</name>
    <name evidence="5" type="ORF">QBE51_06890</name>
</gene>
<keyword evidence="6" id="KW-1185">Reference proteome</keyword>
<dbReference type="PROSITE" id="PS00211">
    <property type="entry name" value="ABC_TRANSPORTER_1"/>
    <property type="match status" value="1"/>
</dbReference>
<evidence type="ECO:0000259" key="4">
    <source>
        <dbReference type="PROSITE" id="PS50893"/>
    </source>
</evidence>
<dbReference type="InterPro" id="IPR003439">
    <property type="entry name" value="ABC_transporter-like_ATP-bd"/>
</dbReference>
<dbReference type="InterPro" id="IPR032524">
    <property type="entry name" value="ABC_tran_C"/>
</dbReference>
<dbReference type="Pfam" id="PF00005">
    <property type="entry name" value="ABC_tran"/>
    <property type="match status" value="2"/>
</dbReference>
<evidence type="ECO:0000256" key="1">
    <source>
        <dbReference type="ARBA" id="ARBA00022741"/>
    </source>
</evidence>
<dbReference type="Gene3D" id="1.10.287.380">
    <property type="entry name" value="Valyl-tRNA synthetase, C-terminal domain"/>
    <property type="match status" value="1"/>
</dbReference>
<feature type="domain" description="ABC transporter" evidence="4">
    <location>
        <begin position="328"/>
        <end position="541"/>
    </location>
</feature>
<keyword evidence="1" id="KW-0547">Nucleotide-binding</keyword>
<feature type="domain" description="ABC transporter" evidence="4">
    <location>
        <begin position="3"/>
        <end position="258"/>
    </location>
</feature>
<dbReference type="Gene3D" id="3.40.50.300">
    <property type="entry name" value="P-loop containing nucleotide triphosphate hydrolases"/>
    <property type="match status" value="2"/>
</dbReference>
<evidence type="ECO:0000313" key="6">
    <source>
        <dbReference type="Proteomes" id="UP001486565"/>
    </source>
</evidence>
<dbReference type="InterPro" id="IPR037118">
    <property type="entry name" value="Val-tRNA_synth_C_sf"/>
</dbReference>
<dbReference type="PANTHER" id="PTHR42855">
    <property type="entry name" value="ABC TRANSPORTER ATP-BINDING SUBUNIT"/>
    <property type="match status" value="1"/>
</dbReference>
<dbReference type="NCBIfam" id="NF000355">
    <property type="entry name" value="ribo_prot_ABC_F"/>
    <property type="match status" value="1"/>
</dbReference>
<evidence type="ECO:0000313" key="5">
    <source>
        <dbReference type="EMBL" id="WZL71229.1"/>
    </source>
</evidence>
<dbReference type="InterPro" id="IPR003593">
    <property type="entry name" value="AAA+_ATPase"/>
</dbReference>
<accession>A0ABZ2Y9D0</accession>
<dbReference type="Pfam" id="PF16326">
    <property type="entry name" value="ABC_tran_CTD"/>
    <property type="match status" value="1"/>
</dbReference>
<dbReference type="InterPro" id="IPR017871">
    <property type="entry name" value="ABC_transporter-like_CS"/>
</dbReference>
<proteinExistence type="predicted"/>
<dbReference type="InterPro" id="IPR027417">
    <property type="entry name" value="P-loop_NTPase"/>
</dbReference>
<keyword evidence="3" id="KW-0175">Coiled coil</keyword>
<dbReference type="Pfam" id="PF12848">
    <property type="entry name" value="ABC_tran_Xtn"/>
    <property type="match status" value="1"/>
</dbReference>
<dbReference type="InterPro" id="IPR032781">
    <property type="entry name" value="ABC_tran_Xtn"/>
</dbReference>
<reference evidence="5 6" key="1">
    <citation type="submission" date="2023-03" db="EMBL/GenBank/DDBJ databases">
        <title>Novel Species.</title>
        <authorList>
            <person name="Ma S."/>
        </authorList>
    </citation>
    <scope>NUCLEOTIDE SEQUENCE [LARGE SCALE GENOMIC DNA]</scope>
    <source>
        <strain evidence="5 6">LIND6LT2</strain>
    </source>
</reference>
<protein>
    <submittedName>
        <fullName evidence="5">ABC-F type ribosomal protection protein</fullName>
    </submittedName>
</protein>
<dbReference type="Proteomes" id="UP001486565">
    <property type="component" value="Chromosome"/>
</dbReference>
<dbReference type="SUPFAM" id="SSF52540">
    <property type="entry name" value="P-loop containing nucleoside triphosphate hydrolases"/>
    <property type="match status" value="2"/>
</dbReference>
<evidence type="ECO:0000256" key="3">
    <source>
        <dbReference type="SAM" id="Coils"/>
    </source>
</evidence>
<dbReference type="RefSeq" id="WP_341878193.1">
    <property type="nucleotide sequence ID" value="NZ_CP121687.1"/>
</dbReference>
<dbReference type="PROSITE" id="PS50893">
    <property type="entry name" value="ABC_TRANSPORTER_2"/>
    <property type="match status" value="2"/>
</dbReference>
<keyword evidence="2" id="KW-0067">ATP-binding</keyword>
<dbReference type="EMBL" id="CP121687">
    <property type="protein sequence ID" value="WZL71229.1"/>
    <property type="molecule type" value="Genomic_DNA"/>
</dbReference>
<dbReference type="SMART" id="SM00382">
    <property type="entry name" value="AAA"/>
    <property type="match status" value="2"/>
</dbReference>
<dbReference type="PANTHER" id="PTHR42855:SF2">
    <property type="entry name" value="DRUG RESISTANCE ABC TRANSPORTER,ATP-BINDING PROTEIN"/>
    <property type="match status" value="1"/>
</dbReference>
<feature type="coiled-coil region" evidence="3">
    <location>
        <begin position="561"/>
        <end position="635"/>
    </location>
</feature>
<evidence type="ECO:0000256" key="2">
    <source>
        <dbReference type="ARBA" id="ARBA00022840"/>
    </source>
</evidence>
<dbReference type="InterPro" id="IPR051309">
    <property type="entry name" value="ABCF_ATPase"/>
</dbReference>
<dbReference type="CDD" id="cd03221">
    <property type="entry name" value="ABCF_EF-3"/>
    <property type="match status" value="2"/>
</dbReference>
<sequence>MILACKDITKSFGTDIILKNITFQIEEKEKVALVGVNGAGKSTLFKILAGELSYDHGEIFKSKDTSIGYLSQNMEINTNNNILDEMMTVFSELIEIESSIRFLEEEMSAHKGENLSQLMHQYSLLQHEFEQKNGYGFKSQIKGVLKGLGFNESEFSQPINVLSGGQKTRVALAKLLLSNPSVLLLDEPTNHLDISAIEWLEDFLKSYSDSVIIISHDRYFLDRIVSKVIEIENNKSSVYNGNYSFYAKYKQINREIQMNQYLAQQKEIKRQEEVIQTLRSFNREKSIKRARSREKALEKIERIERPEALPSSMKLSLEPKIQSGNDVLHVENLSKAFGSRKLFENVSFDLKKGEKVALIGPNGVGKTTLFRILLDQVAPDNGFFRLGTNVKISYYDQEHQNISYNKTIIDEISDTYPTLTLGEIRNVLAAFLFTGDDVFKEISSLSGGEKGRVSLAKIMLSEGNFLLLDEPTNHLDLLSKEVLEDAINNYQGTVLYISHDRYFINRTADKVLELTPYGIKEYLGNYDYYIEKRSQIKLDNTEKEITPAEKVSSSKEEWLKRKEEQAQQRRLQAQIENIEKQIHEIENQIEEVNQQLCLEEVYTNPEKSQEMLDKKNQLEEELERLYEQWEELQALQGV</sequence>
<name>A0ABZ2Y9D0_9FIRM</name>